<name>A0A1C5ALK7_9ACTN</name>
<gene>
    <name evidence="1" type="ORF">GA0070563_11497</name>
</gene>
<proteinExistence type="predicted"/>
<keyword evidence="2" id="KW-1185">Reference proteome</keyword>
<protein>
    <submittedName>
        <fullName evidence="1">Uncharacterized protein</fullName>
    </submittedName>
</protein>
<dbReference type="Proteomes" id="UP000183585">
    <property type="component" value="Unassembled WGS sequence"/>
</dbReference>
<organism evidence="1 2">
    <name type="scientific">Micromonospora carbonacea</name>
    <dbReference type="NCBI Taxonomy" id="47853"/>
    <lineage>
        <taxon>Bacteria</taxon>
        <taxon>Bacillati</taxon>
        <taxon>Actinomycetota</taxon>
        <taxon>Actinomycetes</taxon>
        <taxon>Micromonosporales</taxon>
        <taxon>Micromonosporaceae</taxon>
        <taxon>Micromonospora</taxon>
    </lineage>
</organism>
<reference evidence="2" key="1">
    <citation type="submission" date="2016-06" db="EMBL/GenBank/DDBJ databases">
        <authorList>
            <person name="Varghese N."/>
            <person name="Submissions Spin"/>
        </authorList>
    </citation>
    <scope>NUCLEOTIDE SEQUENCE [LARGE SCALE GENOMIC DNA]</scope>
    <source>
        <strain evidence="2">DSM 43168</strain>
    </source>
</reference>
<dbReference type="AlphaFoldDB" id="A0A1C5ALK7"/>
<dbReference type="EMBL" id="FMCT01000014">
    <property type="protein sequence ID" value="SCF46043.1"/>
    <property type="molecule type" value="Genomic_DNA"/>
</dbReference>
<evidence type="ECO:0000313" key="2">
    <source>
        <dbReference type="Proteomes" id="UP000183585"/>
    </source>
</evidence>
<sequence>MFSGPTWEDHLAWGLDSTAAAARLMMSLQPIGASIVARTQLERWSSNLEFNSLIRQEPRESTAAWLNRLWSAPSVWPDGVATPVGDLFGDISELLHGRGPLMPLVWLDVADVTDAPSSEHVRLLDTISDSLVISLSHIRRCLATVAEARGWSYRARTINMIRLVSPARSWIPDLRAFLFPLVPAQFRAVEGVLGAAASGYRRAVSALRVGQRRDEPSELWPVLSFGNQRFRALILAEHALKVEQEVLGDRFDEMGVQKLATEAVLAGEMAAMLALWLRQKSGAHPAADAFAVTASGLRSAQWLWLEDDDRAMGCLRCVIEQVARARTWRTRPDRAARIEASSKSSPRDWIEGAGWKRLNLLNRALGEFAHGSTRSNWNVARDALVALQSNAEEDTARHTGRTHALTAMIFILSVECAAWVDSFSSELGEAYRSVIRVDDAQADEAIEALMNRAWEKRGTPLR</sequence>
<accession>A0A1C5ALK7</accession>
<evidence type="ECO:0000313" key="1">
    <source>
        <dbReference type="EMBL" id="SCF46043.1"/>
    </source>
</evidence>